<dbReference type="OrthoDB" id="2151789at2759"/>
<proteinExistence type="inferred from homology"/>
<dbReference type="GO" id="GO:0071949">
    <property type="term" value="F:FAD binding"/>
    <property type="evidence" value="ECO:0007669"/>
    <property type="project" value="InterPro"/>
</dbReference>
<dbReference type="InterPro" id="IPR012951">
    <property type="entry name" value="BBE"/>
</dbReference>
<name>A0A4S4MS52_9APHY</name>
<evidence type="ECO:0000256" key="3">
    <source>
        <dbReference type="ARBA" id="ARBA00022827"/>
    </source>
</evidence>
<dbReference type="Pfam" id="PF08031">
    <property type="entry name" value="BBE"/>
    <property type="match status" value="1"/>
</dbReference>
<dbReference type="InterPro" id="IPR006094">
    <property type="entry name" value="Oxid_FAD_bind_N"/>
</dbReference>
<sequence length="484" mass="51525">MRLSFVRVALVLSLWLGIESQAGLIIIEDDSFATVTSNSLNATCAQISKAISKDSEVFFPFDTTGRYTADNFHYATSSSQPSACSVEPGTAQDVGAILQILGNNKTPFAVKGGGHAMNPNFSSTPGVQISMTRFNEIHYDTAKKTADVGSGLTWDNVYAVLDPLGVNVVGGRATGIGVAGFTLGGGYSWLTNQYGLGVDNVAAFELVLPSGSVKVVTQSDTDLFFALKGGFNKFGGSIALAGEDADNIKAATLKFFDEVTDPKAAIITSFALDPAFNVTACSLLLFYDAPQPPAGMFDDFLQGTVLAKNISTRSFLSLVQAGPSNSAIGQRGVYQPVPVQTLDETFLDAVINETLGRTLPLPVNASVAISVELFLPNILSHGSDSAYPFDRTTAFNPTNLDFAWTSEADDQFMFDATTQSSERLTAVAVQSGQKLDSLAPLYPNYAIFSTPLEKIYGSNLARLQRIKSVYDPSNVMGQAGGWKF</sequence>
<dbReference type="AlphaFoldDB" id="A0A4S4MS52"/>
<evidence type="ECO:0000259" key="6">
    <source>
        <dbReference type="PROSITE" id="PS51387"/>
    </source>
</evidence>
<feature type="chain" id="PRO_5020532930" description="FAD-binding PCMH-type domain-containing protein" evidence="5">
    <location>
        <begin position="21"/>
        <end position="484"/>
    </location>
</feature>
<evidence type="ECO:0000256" key="1">
    <source>
        <dbReference type="ARBA" id="ARBA00005466"/>
    </source>
</evidence>
<keyword evidence="4" id="KW-0560">Oxidoreductase</keyword>
<evidence type="ECO:0000256" key="2">
    <source>
        <dbReference type="ARBA" id="ARBA00022630"/>
    </source>
</evidence>
<dbReference type="Proteomes" id="UP000308730">
    <property type="component" value="Unassembled WGS sequence"/>
</dbReference>
<evidence type="ECO:0000313" key="8">
    <source>
        <dbReference type="Proteomes" id="UP000308730"/>
    </source>
</evidence>
<dbReference type="Gene3D" id="3.40.462.20">
    <property type="match status" value="1"/>
</dbReference>
<reference evidence="7 8" key="1">
    <citation type="submission" date="2019-02" db="EMBL/GenBank/DDBJ databases">
        <title>Genome sequencing of the rare red list fungi Antrodiella citrinella (Flaviporus citrinellus).</title>
        <authorList>
            <person name="Buettner E."/>
            <person name="Kellner H."/>
        </authorList>
    </citation>
    <scope>NUCLEOTIDE SEQUENCE [LARGE SCALE GENOMIC DNA]</scope>
    <source>
        <strain evidence="7 8">DSM 108506</strain>
    </source>
</reference>
<comment type="caution">
    <text evidence="7">The sequence shown here is derived from an EMBL/GenBank/DDBJ whole genome shotgun (WGS) entry which is preliminary data.</text>
</comment>
<dbReference type="SUPFAM" id="SSF56176">
    <property type="entry name" value="FAD-binding/transporter-associated domain-like"/>
    <property type="match status" value="1"/>
</dbReference>
<dbReference type="Pfam" id="PF01565">
    <property type="entry name" value="FAD_binding_4"/>
    <property type="match status" value="1"/>
</dbReference>
<dbReference type="InterPro" id="IPR036318">
    <property type="entry name" value="FAD-bd_PCMH-like_sf"/>
</dbReference>
<dbReference type="EMBL" id="SGPM01000151">
    <property type="protein sequence ID" value="THH28909.1"/>
    <property type="molecule type" value="Genomic_DNA"/>
</dbReference>
<organism evidence="7 8">
    <name type="scientific">Antrodiella citrinella</name>
    <dbReference type="NCBI Taxonomy" id="2447956"/>
    <lineage>
        <taxon>Eukaryota</taxon>
        <taxon>Fungi</taxon>
        <taxon>Dikarya</taxon>
        <taxon>Basidiomycota</taxon>
        <taxon>Agaricomycotina</taxon>
        <taxon>Agaricomycetes</taxon>
        <taxon>Polyporales</taxon>
        <taxon>Steccherinaceae</taxon>
        <taxon>Antrodiella</taxon>
    </lineage>
</organism>
<feature type="signal peptide" evidence="5">
    <location>
        <begin position="1"/>
        <end position="20"/>
    </location>
</feature>
<dbReference type="InterPro" id="IPR016169">
    <property type="entry name" value="FAD-bd_PCMH_sub2"/>
</dbReference>
<dbReference type="GO" id="GO:0016491">
    <property type="term" value="F:oxidoreductase activity"/>
    <property type="evidence" value="ECO:0007669"/>
    <property type="project" value="UniProtKB-KW"/>
</dbReference>
<gene>
    <name evidence="7" type="ORF">EUX98_g5291</name>
</gene>
<evidence type="ECO:0000256" key="5">
    <source>
        <dbReference type="SAM" id="SignalP"/>
    </source>
</evidence>
<keyword evidence="3" id="KW-0274">FAD</keyword>
<dbReference type="PANTHER" id="PTHR42973:SF13">
    <property type="entry name" value="FAD-BINDING PCMH-TYPE DOMAIN-CONTAINING PROTEIN"/>
    <property type="match status" value="1"/>
</dbReference>
<keyword evidence="8" id="KW-1185">Reference proteome</keyword>
<dbReference type="InterPro" id="IPR050416">
    <property type="entry name" value="FAD-linked_Oxidoreductase"/>
</dbReference>
<accession>A0A4S4MS52</accession>
<comment type="similarity">
    <text evidence="1">Belongs to the oxygen-dependent FAD-linked oxidoreductase family.</text>
</comment>
<keyword evidence="5" id="KW-0732">Signal</keyword>
<feature type="domain" description="FAD-binding PCMH-type" evidence="6">
    <location>
        <begin position="78"/>
        <end position="277"/>
    </location>
</feature>
<evidence type="ECO:0000256" key="4">
    <source>
        <dbReference type="ARBA" id="ARBA00023002"/>
    </source>
</evidence>
<protein>
    <recommendedName>
        <fullName evidence="6">FAD-binding PCMH-type domain-containing protein</fullName>
    </recommendedName>
</protein>
<keyword evidence="2" id="KW-0285">Flavoprotein</keyword>
<dbReference type="Gene3D" id="3.30.465.10">
    <property type="match status" value="2"/>
</dbReference>
<dbReference type="PROSITE" id="PS51387">
    <property type="entry name" value="FAD_PCMH"/>
    <property type="match status" value="1"/>
</dbReference>
<evidence type="ECO:0000313" key="7">
    <source>
        <dbReference type="EMBL" id="THH28909.1"/>
    </source>
</evidence>
<dbReference type="InterPro" id="IPR016166">
    <property type="entry name" value="FAD-bd_PCMH"/>
</dbReference>
<dbReference type="PANTHER" id="PTHR42973">
    <property type="entry name" value="BINDING OXIDOREDUCTASE, PUTATIVE (AFU_ORTHOLOGUE AFUA_1G17690)-RELATED"/>
    <property type="match status" value="1"/>
</dbReference>